<organism evidence="1 2">
    <name type="scientific">Trypanosoma congolense (strain IL3000)</name>
    <dbReference type="NCBI Taxonomy" id="1068625"/>
    <lineage>
        <taxon>Eukaryota</taxon>
        <taxon>Discoba</taxon>
        <taxon>Euglenozoa</taxon>
        <taxon>Kinetoplastea</taxon>
        <taxon>Metakinetoplastina</taxon>
        <taxon>Trypanosomatida</taxon>
        <taxon>Trypanosomatidae</taxon>
        <taxon>Trypanosoma</taxon>
        <taxon>Nannomonas</taxon>
    </lineage>
</organism>
<accession>F9W479</accession>
<keyword evidence="2" id="KW-1185">Reference proteome</keyword>
<comment type="caution">
    <text evidence="1">The sequence shown here is derived from an EMBL/GenBank/DDBJ whole genome shotgun (WGS) entry which is preliminary data.</text>
</comment>
<reference evidence="2" key="1">
    <citation type="submission" date="2011-07" db="EMBL/GenBank/DDBJ databases">
        <title>Divergent evolution of antigenic variation in African trypanosomes.</title>
        <authorList>
            <person name="Jackson A.P."/>
            <person name="Berry A."/>
            <person name="Allison H.C."/>
            <person name="Burton P."/>
            <person name="Anderson J."/>
            <person name="Aslett M."/>
            <person name="Brown R."/>
            <person name="Corton N."/>
            <person name="Harris D."/>
            <person name="Hauser H."/>
            <person name="Gamble J."/>
            <person name="Gilderthorp R."/>
            <person name="McQuillan J."/>
            <person name="Quail M.A."/>
            <person name="Sanders M."/>
            <person name="Van Tonder A."/>
            <person name="Ginger M.L."/>
            <person name="Donelson J.E."/>
            <person name="Field M.C."/>
            <person name="Barry J.D."/>
            <person name="Berriman M."/>
            <person name="Hertz-Fowler C."/>
        </authorList>
    </citation>
    <scope>NUCLEOTIDE SEQUENCE [LARGE SCALE GENOMIC DNA]</scope>
    <source>
        <strain evidence="2">IL3000</strain>
    </source>
</reference>
<protein>
    <submittedName>
        <fullName evidence="1">Uncharacterized protein</fullName>
    </submittedName>
</protein>
<dbReference type="EMBL" id="CAEQ01000526">
    <property type="protein sequence ID" value="CCD11967.1"/>
    <property type="molecule type" value="Genomic_DNA"/>
</dbReference>
<gene>
    <name evidence="1" type="ORF">TCIL3000_0_00210</name>
</gene>
<sequence length="145" mass="16379">MEDVPPPRIVNVPGGVLKEFRHTDTELGRVVEEKAPLFRQEPGDWHGLPGRIPCIGNGLDPALHVPGLGQRPWVENNIPFGSVRVRTPVYIVVGFVKDALWNRLQRGRRLPPHPLLQHPKNVGTKIPSGHEIFLPNFFIRFGMLR</sequence>
<reference evidence="1 2" key="2">
    <citation type="journal article" date="2012" name="Proc. Natl. Acad. Sci. U.S.A.">
        <title>Antigenic diversity is generated by distinct evolutionary mechanisms in African trypanosome species.</title>
        <authorList>
            <person name="Jackson A.P."/>
            <person name="Berry A."/>
            <person name="Aslett M."/>
            <person name="Allison H.C."/>
            <person name="Burton P."/>
            <person name="Vavrova-Anderson J."/>
            <person name="Brown R."/>
            <person name="Browne H."/>
            <person name="Corton N."/>
            <person name="Hauser H."/>
            <person name="Gamble J."/>
            <person name="Gilderthorp R."/>
            <person name="Marcello L."/>
            <person name="McQuillan J."/>
            <person name="Otto T.D."/>
            <person name="Quail M.A."/>
            <person name="Sanders M.J."/>
            <person name="van Tonder A."/>
            <person name="Ginger M.L."/>
            <person name="Field M.C."/>
            <person name="Barry J.D."/>
            <person name="Hertz-Fowler C."/>
            <person name="Berriman M."/>
        </authorList>
    </citation>
    <scope>NUCLEOTIDE SEQUENCE [LARGE SCALE GENOMIC DNA]</scope>
    <source>
        <strain evidence="1 2">IL3000</strain>
    </source>
</reference>
<name>F9W479_TRYCI</name>
<dbReference type="AlphaFoldDB" id="F9W479"/>
<proteinExistence type="predicted"/>
<evidence type="ECO:0000313" key="2">
    <source>
        <dbReference type="Proteomes" id="UP000000702"/>
    </source>
</evidence>
<evidence type="ECO:0000313" key="1">
    <source>
        <dbReference type="EMBL" id="CCD11967.1"/>
    </source>
</evidence>
<dbReference type="Proteomes" id="UP000000702">
    <property type="component" value="Unassembled WGS sequence"/>
</dbReference>